<dbReference type="Proteomes" id="UP000789405">
    <property type="component" value="Unassembled WGS sequence"/>
</dbReference>
<gene>
    <name evidence="1" type="ORF">DERYTH_LOCUS3622</name>
</gene>
<proteinExistence type="predicted"/>
<organism evidence="1 2">
    <name type="scientific">Dentiscutata erythropus</name>
    <dbReference type="NCBI Taxonomy" id="1348616"/>
    <lineage>
        <taxon>Eukaryota</taxon>
        <taxon>Fungi</taxon>
        <taxon>Fungi incertae sedis</taxon>
        <taxon>Mucoromycota</taxon>
        <taxon>Glomeromycotina</taxon>
        <taxon>Glomeromycetes</taxon>
        <taxon>Diversisporales</taxon>
        <taxon>Gigasporaceae</taxon>
        <taxon>Dentiscutata</taxon>
    </lineage>
</organism>
<sequence length="64" mass="7405">MTNDELIKEISKKLFEELSSIHTINPPVWTPALEKYIDNILNKSKNDFKRAVLDDNPDTGDELF</sequence>
<dbReference type="OrthoDB" id="2305365at2759"/>
<name>A0A9N9F8F6_9GLOM</name>
<comment type="caution">
    <text evidence="1">The sequence shown here is derived from an EMBL/GenBank/DDBJ whole genome shotgun (WGS) entry which is preliminary data.</text>
</comment>
<accession>A0A9N9F8F6</accession>
<dbReference type="AlphaFoldDB" id="A0A9N9F8F6"/>
<evidence type="ECO:0000313" key="2">
    <source>
        <dbReference type="Proteomes" id="UP000789405"/>
    </source>
</evidence>
<reference evidence="1" key="1">
    <citation type="submission" date="2021-06" db="EMBL/GenBank/DDBJ databases">
        <authorList>
            <person name="Kallberg Y."/>
            <person name="Tangrot J."/>
            <person name="Rosling A."/>
        </authorList>
    </citation>
    <scope>NUCLEOTIDE SEQUENCE</scope>
    <source>
        <strain evidence="1">MA453B</strain>
    </source>
</reference>
<keyword evidence="2" id="KW-1185">Reference proteome</keyword>
<protein>
    <submittedName>
        <fullName evidence="1">28184_t:CDS:1</fullName>
    </submittedName>
</protein>
<dbReference type="EMBL" id="CAJVPY010001300">
    <property type="protein sequence ID" value="CAG8515896.1"/>
    <property type="molecule type" value="Genomic_DNA"/>
</dbReference>
<evidence type="ECO:0000313" key="1">
    <source>
        <dbReference type="EMBL" id="CAG8515896.1"/>
    </source>
</evidence>